<sequence>MPFFFASSALPSKGPEELNEISPSFLPRPSVLRFYRGDTAVLVCGVDNLGTKTVTWRRSSDPNPLTIGEDVYVGDSRYSASKRPAEKEWILAIADVQIADAGVYECQISSKTKLIFHILLHVNDTENPQRKNYVNFKKDRVPPVKNPGISLAGTKFVEKGDPIHLVCNSTGRMSSPHNLDWFKDGVKLLPSGLRKIKIDKFHVPHSLTLVSVLDIRHSQMEDAGTYVCRSSDLSIISTKVHVLNAGSTNVRRGTSATDETSEPEAVDQGVDDGTQQQQQRPPQNSGISPHAMNLFNREIPSISATLHLFLPFLLTFRLWAVSCSMAQGESRMKHSLCNLLRKVLKTPVTTPNGAIQLIAYLRLLADCSEIEPKETTLTSAPTTVNDEHEFEQESKCHNPIGEWSAKCVFHNEKVGASLSYLFSWREGIHRKTLACSKVNTHGSNVSGRSPGINDVAQSEMFDNIKKARVLELR</sequence>
<organism evidence="3 4">
    <name type="scientific">Elysia crispata</name>
    <name type="common">lettuce slug</name>
    <dbReference type="NCBI Taxonomy" id="231223"/>
    <lineage>
        <taxon>Eukaryota</taxon>
        <taxon>Metazoa</taxon>
        <taxon>Spiralia</taxon>
        <taxon>Lophotrochozoa</taxon>
        <taxon>Mollusca</taxon>
        <taxon>Gastropoda</taxon>
        <taxon>Heterobranchia</taxon>
        <taxon>Euthyneura</taxon>
        <taxon>Panpulmonata</taxon>
        <taxon>Sacoglossa</taxon>
        <taxon>Placobranchoidea</taxon>
        <taxon>Plakobranchidae</taxon>
        <taxon>Elysia</taxon>
    </lineage>
</organism>
<dbReference type="EMBL" id="JAWDGP010001549">
    <property type="protein sequence ID" value="KAK3790333.1"/>
    <property type="molecule type" value="Genomic_DNA"/>
</dbReference>
<dbReference type="PANTHER" id="PTHR23279">
    <property type="entry name" value="DEFECTIVE PROBOSCIS EXTENSION RESPONSE DPR -RELATED"/>
    <property type="match status" value="1"/>
</dbReference>
<dbReference type="InterPro" id="IPR013098">
    <property type="entry name" value="Ig_I-set"/>
</dbReference>
<dbReference type="GO" id="GO:0050808">
    <property type="term" value="P:synapse organization"/>
    <property type="evidence" value="ECO:0007669"/>
    <property type="project" value="TreeGrafter"/>
</dbReference>
<dbReference type="CDD" id="cd00096">
    <property type="entry name" value="Ig"/>
    <property type="match status" value="1"/>
</dbReference>
<protein>
    <recommendedName>
        <fullName evidence="2">Ig-like domain-containing protein</fullName>
    </recommendedName>
</protein>
<dbReference type="Gene3D" id="2.60.40.10">
    <property type="entry name" value="Immunoglobulins"/>
    <property type="match status" value="2"/>
</dbReference>
<dbReference type="InterPro" id="IPR036179">
    <property type="entry name" value="Ig-like_dom_sf"/>
</dbReference>
<feature type="region of interest" description="Disordered" evidence="1">
    <location>
        <begin position="249"/>
        <end position="290"/>
    </location>
</feature>
<dbReference type="GO" id="GO:0032589">
    <property type="term" value="C:neuron projection membrane"/>
    <property type="evidence" value="ECO:0007669"/>
    <property type="project" value="TreeGrafter"/>
</dbReference>
<comment type="caution">
    <text evidence="3">The sequence shown here is derived from an EMBL/GenBank/DDBJ whole genome shotgun (WGS) entry which is preliminary data.</text>
</comment>
<dbReference type="PANTHER" id="PTHR23279:SF36">
    <property type="entry name" value="DEFECTIVE PROBOSCIS EXTENSION RESPONSE 9, ISOFORM A"/>
    <property type="match status" value="1"/>
</dbReference>
<feature type="compositionally biased region" description="Low complexity" evidence="1">
    <location>
        <begin position="266"/>
        <end position="279"/>
    </location>
</feature>
<gene>
    <name evidence="3" type="ORF">RRG08_062567</name>
</gene>
<dbReference type="InterPro" id="IPR007110">
    <property type="entry name" value="Ig-like_dom"/>
</dbReference>
<dbReference type="SMART" id="SM00409">
    <property type="entry name" value="IG"/>
    <property type="match status" value="2"/>
</dbReference>
<reference evidence="3" key="1">
    <citation type="journal article" date="2023" name="G3 (Bethesda)">
        <title>A reference genome for the long-term kleptoplast-retaining sea slug Elysia crispata morphotype clarki.</title>
        <authorList>
            <person name="Eastman K.E."/>
            <person name="Pendleton A.L."/>
            <person name="Shaikh M.A."/>
            <person name="Suttiyut T."/>
            <person name="Ogas R."/>
            <person name="Tomko P."/>
            <person name="Gavelis G."/>
            <person name="Widhalm J.R."/>
            <person name="Wisecaver J.H."/>
        </authorList>
    </citation>
    <scope>NUCLEOTIDE SEQUENCE</scope>
    <source>
        <strain evidence="3">ECLA1</strain>
    </source>
</reference>
<dbReference type="InterPro" id="IPR037448">
    <property type="entry name" value="Zig-8"/>
</dbReference>
<dbReference type="Pfam" id="PF07679">
    <property type="entry name" value="I-set"/>
    <property type="match status" value="1"/>
</dbReference>
<evidence type="ECO:0000313" key="3">
    <source>
        <dbReference type="EMBL" id="KAK3790333.1"/>
    </source>
</evidence>
<dbReference type="PROSITE" id="PS50835">
    <property type="entry name" value="IG_LIKE"/>
    <property type="match status" value="2"/>
</dbReference>
<accession>A0AAE1E2E4</accession>
<evidence type="ECO:0000259" key="2">
    <source>
        <dbReference type="PROSITE" id="PS50835"/>
    </source>
</evidence>
<dbReference type="InterPro" id="IPR003599">
    <property type="entry name" value="Ig_sub"/>
</dbReference>
<feature type="domain" description="Ig-like" evidence="2">
    <location>
        <begin position="23"/>
        <end position="116"/>
    </location>
</feature>
<dbReference type="Pfam" id="PF13927">
    <property type="entry name" value="Ig_3"/>
    <property type="match status" value="1"/>
</dbReference>
<dbReference type="AlphaFoldDB" id="A0AAE1E2E4"/>
<name>A0AAE1E2E4_9GAST</name>
<evidence type="ECO:0000256" key="1">
    <source>
        <dbReference type="SAM" id="MobiDB-lite"/>
    </source>
</evidence>
<keyword evidence="4" id="KW-1185">Reference proteome</keyword>
<feature type="domain" description="Ig-like" evidence="2">
    <location>
        <begin position="147"/>
        <end position="241"/>
    </location>
</feature>
<dbReference type="InterPro" id="IPR013783">
    <property type="entry name" value="Ig-like_fold"/>
</dbReference>
<proteinExistence type="predicted"/>
<evidence type="ECO:0000313" key="4">
    <source>
        <dbReference type="Proteomes" id="UP001283361"/>
    </source>
</evidence>
<feature type="compositionally biased region" description="Polar residues" evidence="1">
    <location>
        <begin position="249"/>
        <end position="258"/>
    </location>
</feature>
<dbReference type="SMART" id="SM00408">
    <property type="entry name" value="IGc2"/>
    <property type="match status" value="2"/>
</dbReference>
<dbReference type="SUPFAM" id="SSF48726">
    <property type="entry name" value="Immunoglobulin"/>
    <property type="match status" value="2"/>
</dbReference>
<dbReference type="Proteomes" id="UP001283361">
    <property type="component" value="Unassembled WGS sequence"/>
</dbReference>
<dbReference type="InterPro" id="IPR003598">
    <property type="entry name" value="Ig_sub2"/>
</dbReference>